<name>A0A0D6JN64_9EURY</name>
<dbReference type="InterPro" id="IPR056504">
    <property type="entry name" value="HTH_HVO_0163_N"/>
</dbReference>
<gene>
    <name evidence="2" type="ORF">BN996_00792</name>
</gene>
<evidence type="ECO:0000259" key="1">
    <source>
        <dbReference type="Pfam" id="PF24266"/>
    </source>
</evidence>
<proteinExistence type="predicted"/>
<dbReference type="Gene3D" id="1.10.10.10">
    <property type="entry name" value="Winged helix-like DNA-binding domain superfamily/Winged helix DNA-binding domain"/>
    <property type="match status" value="2"/>
</dbReference>
<dbReference type="RefSeq" id="WP_089777238.1">
    <property type="nucleotide sequence ID" value="NZ_CABLRR010000001.1"/>
</dbReference>
<dbReference type="PANTHER" id="PTHR36216">
    <property type="entry name" value="TRANSCRIPTIONAL REGULATOR, TRMB"/>
    <property type="match status" value="1"/>
</dbReference>
<dbReference type="EMBL" id="CSTE01000001">
    <property type="protein sequence ID" value="CQR49332.1"/>
    <property type="molecule type" value="Genomic_DNA"/>
</dbReference>
<evidence type="ECO:0000313" key="3">
    <source>
        <dbReference type="Proteomes" id="UP000198902"/>
    </source>
</evidence>
<evidence type="ECO:0000313" key="2">
    <source>
        <dbReference type="EMBL" id="CQR49332.1"/>
    </source>
</evidence>
<dbReference type="PANTHER" id="PTHR36216:SF1">
    <property type="entry name" value="HTH ARSR-TYPE DOMAIN-CONTAINING PROTEIN"/>
    <property type="match status" value="1"/>
</dbReference>
<dbReference type="SUPFAM" id="SSF46785">
    <property type="entry name" value="Winged helix' DNA-binding domain"/>
    <property type="match status" value="2"/>
</dbReference>
<feature type="domain" description="HVO-0163 N-terminal HTH" evidence="1">
    <location>
        <begin position="2"/>
        <end position="71"/>
    </location>
</feature>
<reference evidence="3" key="1">
    <citation type="submission" date="2015-03" db="EMBL/GenBank/DDBJ databases">
        <authorList>
            <person name="Urmite Genomes"/>
        </authorList>
    </citation>
    <scope>NUCLEOTIDE SEQUENCE [LARGE SCALE GENOMIC DNA]</scope>
    <source>
        <strain evidence="3">Arc-Hr</strain>
    </source>
</reference>
<accession>A0A0D6JN64</accession>
<dbReference type="Pfam" id="PF13412">
    <property type="entry name" value="HTH_24"/>
    <property type="match status" value="1"/>
</dbReference>
<dbReference type="Pfam" id="PF24266">
    <property type="entry name" value="HTH_HVO_0163_N"/>
    <property type="match status" value="1"/>
</dbReference>
<keyword evidence="3" id="KW-1185">Reference proteome</keyword>
<dbReference type="Proteomes" id="UP000198902">
    <property type="component" value="Unassembled WGS sequence"/>
</dbReference>
<protein>
    <submittedName>
        <fullName evidence="2">MarR family protein</fullName>
    </submittedName>
</protein>
<sequence length="170" mass="19818">MSETRTRVADHIKHNPGVHFNELVRALDLAPGQVQHHVRRLLSDETVRRSEFYGRTHYFPPEFDAWERGALALVRRETARDILGHLLEHGDARPDDVADDIGVARSTLEWHLDHLVERDVVRKDRDLHNRVTLVLTHPERTTRLLDDVSPSLPERFVDRFDRLLDHLVEG</sequence>
<dbReference type="OrthoDB" id="28610at2157"/>
<dbReference type="InterPro" id="IPR036390">
    <property type="entry name" value="WH_DNA-bd_sf"/>
</dbReference>
<dbReference type="InterPro" id="IPR036388">
    <property type="entry name" value="WH-like_DNA-bd_sf"/>
</dbReference>
<dbReference type="AlphaFoldDB" id="A0A0D6JN64"/>
<organism evidence="2 3">
    <name type="scientific">Haloferax massiliensis</name>
    <dbReference type="NCBI Taxonomy" id="1476858"/>
    <lineage>
        <taxon>Archaea</taxon>
        <taxon>Methanobacteriati</taxon>
        <taxon>Methanobacteriota</taxon>
        <taxon>Stenosarchaea group</taxon>
        <taxon>Halobacteria</taxon>
        <taxon>Halobacteriales</taxon>
        <taxon>Haloferacaceae</taxon>
        <taxon>Haloferax</taxon>
    </lineage>
</organism>